<evidence type="ECO:0000313" key="2">
    <source>
        <dbReference type="EMBL" id="TWU40199.1"/>
    </source>
</evidence>
<protein>
    <recommendedName>
        <fullName evidence="1">Polysaccharide lyase 14 domain-containing protein</fullName>
    </recommendedName>
</protein>
<evidence type="ECO:0000259" key="1">
    <source>
        <dbReference type="Pfam" id="PF21294"/>
    </source>
</evidence>
<keyword evidence="3" id="KW-1185">Reference proteome</keyword>
<accession>A0A5C6DZ83</accession>
<feature type="domain" description="Polysaccharide lyase 14" evidence="1">
    <location>
        <begin position="30"/>
        <end position="95"/>
    </location>
</feature>
<dbReference type="EMBL" id="SJPY01000005">
    <property type="protein sequence ID" value="TWU40199.1"/>
    <property type="molecule type" value="Genomic_DNA"/>
</dbReference>
<dbReference type="AlphaFoldDB" id="A0A5C6DZ83"/>
<dbReference type="Proteomes" id="UP000315471">
    <property type="component" value="Unassembled WGS sequence"/>
</dbReference>
<dbReference type="PANTHER" id="PTHR40124:SF1">
    <property type="entry name" value="DISAGGREGATASE RELATED REPEAT PROTEIN"/>
    <property type="match status" value="1"/>
</dbReference>
<evidence type="ECO:0000313" key="3">
    <source>
        <dbReference type="Proteomes" id="UP000315471"/>
    </source>
</evidence>
<name>A0A5C6DZ83_9BACT</name>
<gene>
    <name evidence="2" type="ORF">Q31b_35440</name>
</gene>
<sequence length="113" mass="13167">MDMVFVYFQMIPADHKAPNTIPSINQKPYCIEQQTRQNTLGKNDGILQGWVDEKLVFEKNDVRMRDADTLKIETAWLNLYYGGTWTAKFDYHVYMTGLAIRRFGRMPAATRSL</sequence>
<dbReference type="Pfam" id="PF21294">
    <property type="entry name" value="Polysacc_lyase_14"/>
    <property type="match status" value="1"/>
</dbReference>
<dbReference type="Gene3D" id="2.60.120.200">
    <property type="match status" value="1"/>
</dbReference>
<reference evidence="2 3" key="1">
    <citation type="submission" date="2019-02" db="EMBL/GenBank/DDBJ databases">
        <title>Deep-cultivation of Planctomycetes and their phenomic and genomic characterization uncovers novel biology.</title>
        <authorList>
            <person name="Wiegand S."/>
            <person name="Jogler M."/>
            <person name="Boedeker C."/>
            <person name="Pinto D."/>
            <person name="Vollmers J."/>
            <person name="Rivas-Marin E."/>
            <person name="Kohn T."/>
            <person name="Peeters S.H."/>
            <person name="Heuer A."/>
            <person name="Rast P."/>
            <person name="Oberbeckmann S."/>
            <person name="Bunk B."/>
            <person name="Jeske O."/>
            <person name="Meyerdierks A."/>
            <person name="Storesund J.E."/>
            <person name="Kallscheuer N."/>
            <person name="Luecker S."/>
            <person name="Lage O.M."/>
            <person name="Pohl T."/>
            <person name="Merkel B.J."/>
            <person name="Hornburger P."/>
            <person name="Mueller R.-W."/>
            <person name="Bruemmer F."/>
            <person name="Labrenz M."/>
            <person name="Spormann A.M."/>
            <person name="Op Den Camp H."/>
            <person name="Overmann J."/>
            <person name="Amann R."/>
            <person name="Jetten M.S.M."/>
            <person name="Mascher T."/>
            <person name="Medema M.H."/>
            <person name="Devos D.P."/>
            <person name="Kaster A.-K."/>
            <person name="Ovreas L."/>
            <person name="Rohde M."/>
            <person name="Galperin M.Y."/>
            <person name="Jogler C."/>
        </authorList>
    </citation>
    <scope>NUCLEOTIDE SEQUENCE [LARGE SCALE GENOMIC DNA]</scope>
    <source>
        <strain evidence="2 3">Q31b</strain>
    </source>
</reference>
<proteinExistence type="predicted"/>
<dbReference type="PANTHER" id="PTHR40124">
    <property type="match status" value="1"/>
</dbReference>
<organism evidence="2 3">
    <name type="scientific">Novipirellula aureliae</name>
    <dbReference type="NCBI Taxonomy" id="2527966"/>
    <lineage>
        <taxon>Bacteria</taxon>
        <taxon>Pseudomonadati</taxon>
        <taxon>Planctomycetota</taxon>
        <taxon>Planctomycetia</taxon>
        <taxon>Pirellulales</taxon>
        <taxon>Pirellulaceae</taxon>
        <taxon>Novipirellula</taxon>
    </lineage>
</organism>
<comment type="caution">
    <text evidence="2">The sequence shown here is derived from an EMBL/GenBank/DDBJ whole genome shotgun (WGS) entry which is preliminary data.</text>
</comment>
<dbReference type="InterPro" id="IPR048958">
    <property type="entry name" value="Polysacc_lyase_14"/>
</dbReference>